<name>A0ABQ7IGR4_9HELO</name>
<organism evidence="1 2">
    <name type="scientific">Botrytis deweyae</name>
    <dbReference type="NCBI Taxonomy" id="2478750"/>
    <lineage>
        <taxon>Eukaryota</taxon>
        <taxon>Fungi</taxon>
        <taxon>Dikarya</taxon>
        <taxon>Ascomycota</taxon>
        <taxon>Pezizomycotina</taxon>
        <taxon>Leotiomycetes</taxon>
        <taxon>Helotiales</taxon>
        <taxon>Sclerotiniaceae</taxon>
        <taxon>Botrytis</taxon>
    </lineage>
</organism>
<dbReference type="EMBL" id="RCSX01000018">
    <property type="protein sequence ID" value="KAF7923769.1"/>
    <property type="molecule type" value="Genomic_DNA"/>
</dbReference>
<gene>
    <name evidence="1" type="ORF">EAE98_007587</name>
</gene>
<dbReference type="GeneID" id="62234360"/>
<keyword evidence="2" id="KW-1185">Reference proteome</keyword>
<evidence type="ECO:0000313" key="2">
    <source>
        <dbReference type="Proteomes" id="UP000783213"/>
    </source>
</evidence>
<dbReference type="Proteomes" id="UP000783213">
    <property type="component" value="Unassembled WGS sequence"/>
</dbReference>
<proteinExistence type="predicted"/>
<dbReference type="RefSeq" id="XP_038808388.1">
    <property type="nucleotide sequence ID" value="XM_038955210.1"/>
</dbReference>
<accession>A0ABQ7IGR4</accession>
<reference evidence="1 2" key="1">
    <citation type="journal article" date="2020" name="Genome Biol. Evol.">
        <title>Comparative genomics of Sclerotiniaceae.</title>
        <authorList>
            <person name="Valero Jimenez C.A."/>
            <person name="Steentjes M."/>
            <person name="Scholten O.E."/>
            <person name="Van Kan J.A.L."/>
        </authorList>
    </citation>
    <scope>NUCLEOTIDE SEQUENCE [LARGE SCALE GENOMIC DNA]</scope>
    <source>
        <strain evidence="1 2">B1</strain>
    </source>
</reference>
<sequence>MNYFGTMDYAHDLCSVVTGPGRYGSSVDPSTVFIAIPSVLFSVYCPANTFSQTSLGLYLTGKELDIQQLRYLVWKEDLPGPRIVHLGRRLLQLQNGKSGFRDEAPSTIHMAYVFYEAYMVVLEEYKQVFDGSVGFISQIWFDFDIDTLHLDGGPTTKHSQVEMNSVSWSSDFQKVKCLAVFSYSVETHGFPHHIRNFSMRDFASRDWLY</sequence>
<protein>
    <submittedName>
        <fullName evidence="1">Uncharacterized protein</fullName>
    </submittedName>
</protein>
<evidence type="ECO:0000313" key="1">
    <source>
        <dbReference type="EMBL" id="KAF7923769.1"/>
    </source>
</evidence>
<comment type="caution">
    <text evidence="1">The sequence shown here is derived from an EMBL/GenBank/DDBJ whole genome shotgun (WGS) entry which is preliminary data.</text>
</comment>